<evidence type="ECO:0000313" key="5">
    <source>
        <dbReference type="Proteomes" id="UP001164746"/>
    </source>
</evidence>
<feature type="signal peptide" evidence="3">
    <location>
        <begin position="1"/>
        <end position="24"/>
    </location>
</feature>
<evidence type="ECO:0008006" key="6">
    <source>
        <dbReference type="Google" id="ProtNLM"/>
    </source>
</evidence>
<keyword evidence="2" id="KW-0812">Transmembrane</keyword>
<reference evidence="4" key="1">
    <citation type="submission" date="2022-11" db="EMBL/GenBank/DDBJ databases">
        <title>Centuries of genome instability and evolution in soft-shell clam transmissible cancer (bioRxiv).</title>
        <authorList>
            <person name="Hart S.F.M."/>
            <person name="Yonemitsu M.A."/>
            <person name="Giersch R.M."/>
            <person name="Beal B.F."/>
            <person name="Arriagada G."/>
            <person name="Davis B.W."/>
            <person name="Ostrander E.A."/>
            <person name="Goff S.P."/>
            <person name="Metzger M.J."/>
        </authorList>
    </citation>
    <scope>NUCLEOTIDE SEQUENCE</scope>
    <source>
        <strain evidence="4">MELC-2E11</strain>
        <tissue evidence="4">Siphon/mantle</tissue>
    </source>
</reference>
<proteinExistence type="predicted"/>
<accession>A0ABY7FXC7</accession>
<feature type="chain" id="PRO_5045111414" description="Cysteine and tyrosine-rich protein 1" evidence="3">
    <location>
        <begin position="25"/>
        <end position="146"/>
    </location>
</feature>
<gene>
    <name evidence="4" type="ORF">MAR_012359</name>
</gene>
<dbReference type="Proteomes" id="UP001164746">
    <property type="component" value="Chromosome 14"/>
</dbReference>
<evidence type="ECO:0000256" key="2">
    <source>
        <dbReference type="SAM" id="Phobius"/>
    </source>
</evidence>
<feature type="region of interest" description="Disordered" evidence="1">
    <location>
        <begin position="127"/>
        <end position="146"/>
    </location>
</feature>
<organism evidence="4 5">
    <name type="scientific">Mya arenaria</name>
    <name type="common">Soft-shell clam</name>
    <dbReference type="NCBI Taxonomy" id="6604"/>
    <lineage>
        <taxon>Eukaryota</taxon>
        <taxon>Metazoa</taxon>
        <taxon>Spiralia</taxon>
        <taxon>Lophotrochozoa</taxon>
        <taxon>Mollusca</taxon>
        <taxon>Bivalvia</taxon>
        <taxon>Autobranchia</taxon>
        <taxon>Heteroconchia</taxon>
        <taxon>Euheterodonta</taxon>
        <taxon>Imparidentia</taxon>
        <taxon>Neoheterodontei</taxon>
        <taxon>Myida</taxon>
        <taxon>Myoidea</taxon>
        <taxon>Myidae</taxon>
        <taxon>Mya</taxon>
    </lineage>
</organism>
<evidence type="ECO:0000313" key="4">
    <source>
        <dbReference type="EMBL" id="WAR26655.1"/>
    </source>
</evidence>
<evidence type="ECO:0000256" key="3">
    <source>
        <dbReference type="SAM" id="SignalP"/>
    </source>
</evidence>
<feature type="transmembrane region" description="Helical" evidence="2">
    <location>
        <begin position="70"/>
        <end position="95"/>
    </location>
</feature>
<keyword evidence="2" id="KW-0472">Membrane</keyword>
<keyword evidence="3" id="KW-0732">Signal</keyword>
<evidence type="ECO:0000256" key="1">
    <source>
        <dbReference type="SAM" id="MobiDB-lite"/>
    </source>
</evidence>
<protein>
    <recommendedName>
        <fullName evidence="6">Cysteine and tyrosine-rich protein 1</fullName>
    </recommendedName>
</protein>
<keyword evidence="2" id="KW-1133">Transmembrane helix</keyword>
<name>A0ABY7FXC7_MYAAR</name>
<dbReference type="EMBL" id="CP111025">
    <property type="protein sequence ID" value="WAR26655.1"/>
    <property type="molecule type" value="Genomic_DNA"/>
</dbReference>
<sequence length="146" mass="15847">MSFYNISRIISGIFLALQLGLADAGWRCNYVTRSGVYMKLYCPYSECCGSYYYYKYCCNVSPVGTIVGGVVGFVVFVAIIASIVSCCMCACCPVYRYRTQRSNGLIITTGANSSAPTNYNTISGQTHTAQPAGGHMVQPNQPPPIE</sequence>
<keyword evidence="5" id="KW-1185">Reference proteome</keyword>